<name>A0A401ZLH8_9CHLR</name>
<dbReference type="EMBL" id="BIFQ01000001">
    <property type="protein sequence ID" value="GCE07703.1"/>
    <property type="molecule type" value="Genomic_DNA"/>
</dbReference>
<dbReference type="InterPro" id="IPR050564">
    <property type="entry name" value="F420-G6PD/mer"/>
</dbReference>
<dbReference type="AlphaFoldDB" id="A0A401ZLH8"/>
<dbReference type="InterPro" id="IPR036661">
    <property type="entry name" value="Luciferase-like_sf"/>
</dbReference>
<dbReference type="PANTHER" id="PTHR43244:SF1">
    <property type="entry name" value="5,10-METHYLENETETRAHYDROMETHANOPTERIN REDUCTASE"/>
    <property type="match status" value="1"/>
</dbReference>
<proteinExistence type="predicted"/>
<dbReference type="GO" id="GO:0016705">
    <property type="term" value="F:oxidoreductase activity, acting on paired donors, with incorporation or reduction of molecular oxygen"/>
    <property type="evidence" value="ECO:0007669"/>
    <property type="project" value="InterPro"/>
</dbReference>
<evidence type="ECO:0000313" key="3">
    <source>
        <dbReference type="EMBL" id="GCE07703.1"/>
    </source>
</evidence>
<organism evidence="3 4">
    <name type="scientific">Dictyobacter aurantiacus</name>
    <dbReference type="NCBI Taxonomy" id="1936993"/>
    <lineage>
        <taxon>Bacteria</taxon>
        <taxon>Bacillati</taxon>
        <taxon>Chloroflexota</taxon>
        <taxon>Ktedonobacteria</taxon>
        <taxon>Ktedonobacterales</taxon>
        <taxon>Dictyobacteraceae</taxon>
        <taxon>Dictyobacter</taxon>
    </lineage>
</organism>
<sequence length="363" mass="40253">MLDHMGVSLVNTGDLSMQEIVQYAREAEELGYEGFWVGEGDGKESFAVLSEVAAGTTTLRLGTGDVNFYSRTPTLLAIGAATISRLSNGRFLHYGIGTGGGSWMEAAHGIALDRPIQRARETIDIIRGILTPQSDEQLGGPIVGLPSDAVVKAGQPRRFSYQGKIYNIFAFRLREGPLETPPRIYLSALGPQMIALAARQADGVISNGLSEASYYRYREIFEREGKAIGRNPDDIALYTLTMTTADDSDESLDALRTCLTYFFGAPHFFPVMEASGYGPAVRNLCEVWRTEGILKARHLVTDEMMEQFAVIGSPAQRRKKMQWMIDRNIYPILYPVCREGRVKEDCFDTMRFVAEYMKLPASA</sequence>
<evidence type="ECO:0000256" key="1">
    <source>
        <dbReference type="ARBA" id="ARBA00023002"/>
    </source>
</evidence>
<dbReference type="InterPro" id="IPR011251">
    <property type="entry name" value="Luciferase-like_dom"/>
</dbReference>
<comment type="caution">
    <text evidence="3">The sequence shown here is derived from an EMBL/GenBank/DDBJ whole genome shotgun (WGS) entry which is preliminary data.</text>
</comment>
<evidence type="ECO:0000313" key="4">
    <source>
        <dbReference type="Proteomes" id="UP000287224"/>
    </source>
</evidence>
<keyword evidence="4" id="KW-1185">Reference proteome</keyword>
<gene>
    <name evidence="3" type="ORF">KDAU_50320</name>
</gene>
<dbReference type="SUPFAM" id="SSF51679">
    <property type="entry name" value="Bacterial luciferase-like"/>
    <property type="match status" value="1"/>
</dbReference>
<dbReference type="Pfam" id="PF00296">
    <property type="entry name" value="Bac_luciferase"/>
    <property type="match status" value="1"/>
</dbReference>
<dbReference type="PANTHER" id="PTHR43244">
    <property type="match status" value="1"/>
</dbReference>
<keyword evidence="1" id="KW-0560">Oxidoreductase</keyword>
<protein>
    <submittedName>
        <fullName evidence="3">LLM class F420-dependent oxidoreductase</fullName>
    </submittedName>
</protein>
<evidence type="ECO:0000259" key="2">
    <source>
        <dbReference type="Pfam" id="PF00296"/>
    </source>
</evidence>
<accession>A0A401ZLH8</accession>
<dbReference type="Proteomes" id="UP000287224">
    <property type="component" value="Unassembled WGS sequence"/>
</dbReference>
<dbReference type="Gene3D" id="3.20.20.30">
    <property type="entry name" value="Luciferase-like domain"/>
    <property type="match status" value="1"/>
</dbReference>
<reference evidence="4" key="1">
    <citation type="submission" date="2018-12" db="EMBL/GenBank/DDBJ databases">
        <title>Tengunoibacter tsumagoiensis gen. nov., sp. nov., Dictyobacter kobayashii sp. nov., D. alpinus sp. nov., and D. joshuensis sp. nov. and description of Dictyobacteraceae fam. nov. within the order Ktedonobacterales isolated from Tengu-no-mugimeshi.</title>
        <authorList>
            <person name="Wang C.M."/>
            <person name="Zheng Y."/>
            <person name="Sakai Y."/>
            <person name="Toyoda A."/>
            <person name="Minakuchi Y."/>
            <person name="Abe K."/>
            <person name="Yokota A."/>
            <person name="Yabe S."/>
        </authorList>
    </citation>
    <scope>NUCLEOTIDE SEQUENCE [LARGE SCALE GENOMIC DNA]</scope>
    <source>
        <strain evidence="4">S-27</strain>
    </source>
</reference>
<feature type="domain" description="Luciferase-like" evidence="2">
    <location>
        <begin position="15"/>
        <end position="322"/>
    </location>
</feature>